<dbReference type="GO" id="GO:0005524">
    <property type="term" value="F:ATP binding"/>
    <property type="evidence" value="ECO:0007669"/>
    <property type="project" value="UniProtKB-UniRule"/>
</dbReference>
<keyword evidence="8" id="KW-1185">Reference proteome</keyword>
<dbReference type="InterPro" id="IPR004843">
    <property type="entry name" value="Calcineurin-like_PHP"/>
</dbReference>
<sequence length="1087" mass="125998">MFLLAIALTFSLQFLSSVADPKNQLGFQCTNESNSQNYGCLVKENVLRFFVIGDIGGEEYTVKDEQHPCTVEGHGTVDDCKKNNCPTVVKYRPTKAQEEVAEAMHSLATNGKMAPHFLLNVGDNFYEEGVTYDDVAERFDQNFTKVYDYKSLNVPWYTIAGNDDWKSKDGIKPQIDYPTGKWTFPAQNYVVNYEFGKSPDERKRKTARFIMIDTTVLCGSGSSVFGKIKKKYAEKYAKMIEDAKKHFKWLRKELREAKRRQVHFLFLVGHCPLHILDKLPSARLYPCARRVMALMRFYQVQAYFAGHEHNLKHADLSSSKHGIRTQYIVSGAGSRMQNAIDEDRFPKQYSEEGYMKFLYPNNVGERLKNDDEISKAHKGAALDGGAFVGVEIDAEEMVAKLNFYAAGILYKKNDEKVSTENVPIEKLPRENVPTEKMTDEKVPIEKVPTENVPIEKVPTENVPTEKMPDEKMPDEKVPTENVPTEKMPDEKVSDEEVSDKKVSDEKVPIDKWHKFERQEIKLNARDMTDENDDICNEFLALIDADEMQDDEHFKMDHKERIQAKLGKYICKNMKENEKNEQNHPKEINHKFNWTTIDDDVQFYAEEAMGEMRKKFGITYKKLADSFLSDDLTELNSLGKSSSKFCRTEDERFLLKQIPQSYEVERIETTLKNYFDHMMKMGNESFINKIFMVFRVEIENTSTLFLLMENVFKNAKDLPLLNFDVKGVFSYQQDLVDVKEQRLNDVVLKWYHFFGGEPPLVSKKMESMFEEGILLEKKTHQNIVKRLKSDFKVLAENNVNDWSIIFGVYFEQNGEHKTIAESSDEMPFFNATCNQCRNHPKSKKLNEQKLRLYIGIVDIFMPFSDERKKKYMKGLKNYITVPEKVVVEKKNVDDLLTAYVNTGRILETFGPIWPLKYGERMLAFSMACAFRWKAENVVPSEAIRQALISAFCDSYGKSEQFKETEKLLEEAKKKKLTDLVKNEYSIGQYTVTIFGVELFKHLMEQSGKYSWDLLNDLAEGELKVTGKKFVVEKFGEKMEKEIFGNVLKNEPKTFALLSLKVKESDKEKCEFFKVISKHENDPKEEDEW</sequence>
<feature type="chain" id="PRO_5044865514" description="PIPK domain-containing protein" evidence="5">
    <location>
        <begin position="20"/>
        <end position="1087"/>
    </location>
</feature>
<keyword evidence="3" id="KW-0418">Kinase</keyword>
<dbReference type="InterPro" id="IPR027483">
    <property type="entry name" value="PInositol-4-P-4/5-kinase_C_sf"/>
</dbReference>
<dbReference type="GO" id="GO:0016787">
    <property type="term" value="F:hydrolase activity"/>
    <property type="evidence" value="ECO:0007669"/>
    <property type="project" value="UniProtKB-KW"/>
</dbReference>
<dbReference type="Proteomes" id="UP001620626">
    <property type="component" value="Unassembled WGS sequence"/>
</dbReference>
<dbReference type="SUPFAM" id="SSF56300">
    <property type="entry name" value="Metallo-dependent phosphatases"/>
    <property type="match status" value="1"/>
</dbReference>
<organism evidence="7 8">
    <name type="scientific">Heterodera trifolii</name>
    <dbReference type="NCBI Taxonomy" id="157864"/>
    <lineage>
        <taxon>Eukaryota</taxon>
        <taxon>Metazoa</taxon>
        <taxon>Ecdysozoa</taxon>
        <taxon>Nematoda</taxon>
        <taxon>Chromadorea</taxon>
        <taxon>Rhabditida</taxon>
        <taxon>Tylenchina</taxon>
        <taxon>Tylenchomorpha</taxon>
        <taxon>Tylenchoidea</taxon>
        <taxon>Heteroderidae</taxon>
        <taxon>Heteroderinae</taxon>
        <taxon>Heterodera</taxon>
    </lineage>
</organism>
<evidence type="ECO:0000259" key="6">
    <source>
        <dbReference type="PROSITE" id="PS51455"/>
    </source>
</evidence>
<evidence type="ECO:0000313" key="8">
    <source>
        <dbReference type="Proteomes" id="UP001620626"/>
    </source>
</evidence>
<dbReference type="SMART" id="SM00330">
    <property type="entry name" value="PIPKc"/>
    <property type="match status" value="1"/>
</dbReference>
<dbReference type="InterPro" id="IPR027484">
    <property type="entry name" value="PInositol-4-P-5-kinase_N"/>
</dbReference>
<evidence type="ECO:0000256" key="2">
    <source>
        <dbReference type="ARBA" id="ARBA00022801"/>
    </source>
</evidence>
<evidence type="ECO:0000256" key="3">
    <source>
        <dbReference type="PROSITE-ProRule" id="PRU00781"/>
    </source>
</evidence>
<dbReference type="Gene3D" id="3.60.21.10">
    <property type="match status" value="1"/>
</dbReference>
<feature type="region of interest" description="Disordered" evidence="4">
    <location>
        <begin position="461"/>
        <end position="504"/>
    </location>
</feature>
<dbReference type="PANTHER" id="PTHR10161">
    <property type="entry name" value="TARTRATE-RESISTANT ACID PHOSPHATASE TYPE 5"/>
    <property type="match status" value="1"/>
</dbReference>
<evidence type="ECO:0000256" key="5">
    <source>
        <dbReference type="SAM" id="SignalP"/>
    </source>
</evidence>
<dbReference type="GO" id="GO:0046488">
    <property type="term" value="P:phosphatidylinositol metabolic process"/>
    <property type="evidence" value="ECO:0007669"/>
    <property type="project" value="UniProtKB-UniRule"/>
</dbReference>
<keyword evidence="3" id="KW-0808">Transferase</keyword>
<proteinExistence type="predicted"/>
<keyword evidence="3" id="KW-0067">ATP-binding</keyword>
<keyword evidence="3" id="KW-0547">Nucleotide-binding</keyword>
<dbReference type="InterPro" id="IPR002498">
    <property type="entry name" value="PInositol-4-P-4/5-kinase_core"/>
</dbReference>
<dbReference type="InterPro" id="IPR029052">
    <property type="entry name" value="Metallo-depent_PP-like"/>
</dbReference>
<keyword evidence="1 5" id="KW-0732">Signal</keyword>
<keyword evidence="2" id="KW-0378">Hydrolase</keyword>
<dbReference type="Pfam" id="PF01504">
    <property type="entry name" value="PIP5K"/>
    <property type="match status" value="1"/>
</dbReference>
<feature type="domain" description="PIPK" evidence="6">
    <location>
        <begin position="530"/>
        <end position="903"/>
    </location>
</feature>
<dbReference type="InterPro" id="IPR051558">
    <property type="entry name" value="Metallophosphoesterase_PAP"/>
</dbReference>
<dbReference type="Gene3D" id="3.30.810.10">
    <property type="entry name" value="2-Layer Sandwich"/>
    <property type="match status" value="1"/>
</dbReference>
<dbReference type="PROSITE" id="PS51455">
    <property type="entry name" value="PIPK"/>
    <property type="match status" value="1"/>
</dbReference>
<protein>
    <recommendedName>
        <fullName evidence="6">PIPK domain-containing protein</fullName>
    </recommendedName>
</protein>
<dbReference type="Pfam" id="PF00149">
    <property type="entry name" value="Metallophos"/>
    <property type="match status" value="1"/>
</dbReference>
<comment type="caution">
    <text evidence="7">The sequence shown here is derived from an EMBL/GenBank/DDBJ whole genome shotgun (WGS) entry which is preliminary data.</text>
</comment>
<dbReference type="SUPFAM" id="SSF56104">
    <property type="entry name" value="SAICAR synthase-like"/>
    <property type="match status" value="1"/>
</dbReference>
<dbReference type="GO" id="GO:0016301">
    <property type="term" value="F:kinase activity"/>
    <property type="evidence" value="ECO:0007669"/>
    <property type="project" value="UniProtKB-UniRule"/>
</dbReference>
<feature type="signal peptide" evidence="5">
    <location>
        <begin position="1"/>
        <end position="19"/>
    </location>
</feature>
<name>A0ABD2I6U5_9BILA</name>
<evidence type="ECO:0000313" key="7">
    <source>
        <dbReference type="EMBL" id="KAL3073637.1"/>
    </source>
</evidence>
<evidence type="ECO:0000256" key="1">
    <source>
        <dbReference type="ARBA" id="ARBA00022729"/>
    </source>
</evidence>
<dbReference type="AlphaFoldDB" id="A0ABD2I6U5"/>
<dbReference type="Gene3D" id="3.30.800.10">
    <property type="entry name" value="Phosphatidylinositol Phosphate Kinase II Beta"/>
    <property type="match status" value="1"/>
</dbReference>
<dbReference type="EMBL" id="JBICBT010001316">
    <property type="protein sequence ID" value="KAL3073637.1"/>
    <property type="molecule type" value="Genomic_DNA"/>
</dbReference>
<gene>
    <name evidence="7" type="ORF">niasHT_036307</name>
</gene>
<dbReference type="PANTHER" id="PTHR10161:SF14">
    <property type="entry name" value="TARTRATE-RESISTANT ACID PHOSPHATASE TYPE 5"/>
    <property type="match status" value="1"/>
</dbReference>
<reference evidence="7 8" key="1">
    <citation type="submission" date="2024-10" db="EMBL/GenBank/DDBJ databases">
        <authorList>
            <person name="Kim D."/>
        </authorList>
    </citation>
    <scope>NUCLEOTIDE SEQUENCE [LARGE SCALE GENOMIC DNA]</scope>
    <source>
        <strain evidence="7">BH-2024</strain>
    </source>
</reference>
<accession>A0ABD2I6U5</accession>
<feature type="compositionally biased region" description="Basic and acidic residues" evidence="4">
    <location>
        <begin position="466"/>
        <end position="478"/>
    </location>
</feature>
<evidence type="ECO:0000256" key="4">
    <source>
        <dbReference type="SAM" id="MobiDB-lite"/>
    </source>
</evidence>